<sequence length="331" mass="37858">MATVVHSRAAIPGHLKTLHTNSLLVKRAFKSSCVQPYACIVPNFVANYSTFMPPILQQDIVERYKEKLEKLMQEKRVDTLDELKQHYQEDIVRLRQSDKLAQLPFKKPGDNIVHATANIPKISKEKAIKTLSSYVDTEKLSQHKEIRDIELIWRARHAHDPFSLCATLDVETFERMRANAREYPMFVLPLPRDLDAVEAGEATAGGTEMQFVQWAFPEKNTTHCLLTSLLEYKLHTEFARPHTTLIFHSELSESRGVVLLNGTVENGMGISPADAQFLVLTLQKFYNSDPKGIMEPYEREKALRRRMLLDLFKSGAGFDMKDLIREAEMAD</sequence>
<dbReference type="PANTHER" id="PTHR13126:SF0">
    <property type="entry name" value="ATP SYNTHASE MITOCHONDRIAL F1 COMPLEX ASSEMBLY FACTOR 1"/>
    <property type="match status" value="1"/>
</dbReference>
<gene>
    <name evidence="6" type="ORF">LIPSTDRAFT_72399</name>
</gene>
<dbReference type="GO" id="GO:0033615">
    <property type="term" value="P:mitochondrial proton-transporting ATP synthase complex assembly"/>
    <property type="evidence" value="ECO:0007669"/>
    <property type="project" value="EnsemblFungi"/>
</dbReference>
<evidence type="ECO:0000256" key="3">
    <source>
        <dbReference type="ARBA" id="ARBA00022946"/>
    </source>
</evidence>
<evidence type="ECO:0000313" key="6">
    <source>
        <dbReference type="EMBL" id="ODQ72768.1"/>
    </source>
</evidence>
<name>A0A1E3Q5B7_LIPST</name>
<dbReference type="STRING" id="675824.A0A1E3Q5B7"/>
<evidence type="ECO:0008006" key="8">
    <source>
        <dbReference type="Google" id="ProtNLM"/>
    </source>
</evidence>
<dbReference type="Proteomes" id="UP000094385">
    <property type="component" value="Unassembled WGS sequence"/>
</dbReference>
<feature type="coiled-coil region" evidence="5">
    <location>
        <begin position="61"/>
        <end position="97"/>
    </location>
</feature>
<keyword evidence="5" id="KW-0175">Coiled coil</keyword>
<protein>
    <recommendedName>
        <fullName evidence="8">ATP11 protein</fullName>
    </recommendedName>
</protein>
<dbReference type="GO" id="GO:0005759">
    <property type="term" value="C:mitochondrial matrix"/>
    <property type="evidence" value="ECO:0007669"/>
    <property type="project" value="EnsemblFungi"/>
</dbReference>
<dbReference type="Pfam" id="PF06644">
    <property type="entry name" value="ATP11"/>
    <property type="match status" value="1"/>
</dbReference>
<dbReference type="EMBL" id="KV454295">
    <property type="protein sequence ID" value="ODQ72768.1"/>
    <property type="molecule type" value="Genomic_DNA"/>
</dbReference>
<dbReference type="AlphaFoldDB" id="A0A1E3Q5B7"/>
<keyword evidence="4" id="KW-0496">Mitochondrion</keyword>
<comment type="similarity">
    <text evidence="2">Belongs to the ATP11 family.</text>
</comment>
<evidence type="ECO:0000256" key="5">
    <source>
        <dbReference type="SAM" id="Coils"/>
    </source>
</evidence>
<proteinExistence type="inferred from homology"/>
<dbReference type="OrthoDB" id="16535at2759"/>
<keyword evidence="3" id="KW-0809">Transit peptide</keyword>
<dbReference type="PANTHER" id="PTHR13126">
    <property type="entry name" value="CHAPERONE ATP11"/>
    <property type="match status" value="1"/>
</dbReference>
<evidence type="ECO:0000256" key="2">
    <source>
        <dbReference type="ARBA" id="ARBA00009116"/>
    </source>
</evidence>
<evidence type="ECO:0000256" key="1">
    <source>
        <dbReference type="ARBA" id="ARBA00004173"/>
    </source>
</evidence>
<evidence type="ECO:0000313" key="7">
    <source>
        <dbReference type="Proteomes" id="UP000094385"/>
    </source>
</evidence>
<dbReference type="GO" id="GO:0051082">
    <property type="term" value="F:unfolded protein binding"/>
    <property type="evidence" value="ECO:0007669"/>
    <property type="project" value="EnsemblFungi"/>
</dbReference>
<accession>A0A1E3Q5B7</accession>
<comment type="subcellular location">
    <subcellularLocation>
        <location evidence="1">Mitochondrion</location>
    </subcellularLocation>
</comment>
<keyword evidence="7" id="KW-1185">Reference proteome</keyword>
<dbReference type="InterPro" id="IPR010591">
    <property type="entry name" value="ATP11"/>
</dbReference>
<evidence type="ECO:0000256" key="4">
    <source>
        <dbReference type="ARBA" id="ARBA00023128"/>
    </source>
</evidence>
<organism evidence="6 7">
    <name type="scientific">Lipomyces starkeyi NRRL Y-11557</name>
    <dbReference type="NCBI Taxonomy" id="675824"/>
    <lineage>
        <taxon>Eukaryota</taxon>
        <taxon>Fungi</taxon>
        <taxon>Dikarya</taxon>
        <taxon>Ascomycota</taxon>
        <taxon>Saccharomycotina</taxon>
        <taxon>Lipomycetes</taxon>
        <taxon>Lipomycetales</taxon>
        <taxon>Lipomycetaceae</taxon>
        <taxon>Lipomyces</taxon>
    </lineage>
</organism>
<reference evidence="6 7" key="1">
    <citation type="journal article" date="2016" name="Proc. Natl. Acad. Sci. U.S.A.">
        <title>Comparative genomics of biotechnologically important yeasts.</title>
        <authorList>
            <person name="Riley R."/>
            <person name="Haridas S."/>
            <person name="Wolfe K.H."/>
            <person name="Lopes M.R."/>
            <person name="Hittinger C.T."/>
            <person name="Goeker M."/>
            <person name="Salamov A.A."/>
            <person name="Wisecaver J.H."/>
            <person name="Long T.M."/>
            <person name="Calvey C.H."/>
            <person name="Aerts A.L."/>
            <person name="Barry K.W."/>
            <person name="Choi C."/>
            <person name="Clum A."/>
            <person name="Coughlan A.Y."/>
            <person name="Deshpande S."/>
            <person name="Douglass A.P."/>
            <person name="Hanson S.J."/>
            <person name="Klenk H.-P."/>
            <person name="LaButti K.M."/>
            <person name="Lapidus A."/>
            <person name="Lindquist E.A."/>
            <person name="Lipzen A.M."/>
            <person name="Meier-Kolthoff J.P."/>
            <person name="Ohm R.A."/>
            <person name="Otillar R.P."/>
            <person name="Pangilinan J.L."/>
            <person name="Peng Y."/>
            <person name="Rokas A."/>
            <person name="Rosa C.A."/>
            <person name="Scheuner C."/>
            <person name="Sibirny A.A."/>
            <person name="Slot J.C."/>
            <person name="Stielow J.B."/>
            <person name="Sun H."/>
            <person name="Kurtzman C.P."/>
            <person name="Blackwell M."/>
            <person name="Grigoriev I.V."/>
            <person name="Jeffries T.W."/>
        </authorList>
    </citation>
    <scope>NUCLEOTIDE SEQUENCE [LARGE SCALE GENOMIC DNA]</scope>
    <source>
        <strain evidence="6 7">NRRL Y-11557</strain>
    </source>
</reference>